<dbReference type="PROSITE" id="PS50206">
    <property type="entry name" value="RHODANESE_3"/>
    <property type="match status" value="1"/>
</dbReference>
<dbReference type="PANTHER" id="PTHR43031:SF18">
    <property type="entry name" value="RHODANESE-RELATED SULFURTRANSFERASES"/>
    <property type="match status" value="1"/>
</dbReference>
<dbReference type="InterPro" id="IPR050229">
    <property type="entry name" value="GlpE_sulfurtransferase"/>
</dbReference>
<dbReference type="CDD" id="cd00158">
    <property type="entry name" value="RHOD"/>
    <property type="match status" value="1"/>
</dbReference>
<sequence length="141" mass="15302">MADLGSYLSAHWPLILAVLAVLALLFKGPIVRKLAGIEEIAPENAVRLINDHDAVVIDVREMGEWSRGHLPGARHIPLGEVGKYLPDLRKHQEHHVICQCASGMRSARAAGILKKAGFTKVYSLKGGIAAWRSAGLPVEKD</sequence>
<organism evidence="3">
    <name type="scientific">Acidithiobacillus caldus</name>
    <dbReference type="NCBI Taxonomy" id="33059"/>
    <lineage>
        <taxon>Bacteria</taxon>
        <taxon>Pseudomonadati</taxon>
        <taxon>Pseudomonadota</taxon>
        <taxon>Acidithiobacillia</taxon>
        <taxon>Acidithiobacillales</taxon>
        <taxon>Acidithiobacillaceae</taxon>
        <taxon>Acidithiobacillus</taxon>
    </lineage>
</organism>
<dbReference type="SMART" id="SM00450">
    <property type="entry name" value="RHOD"/>
    <property type="match status" value="1"/>
</dbReference>
<dbReference type="InterPro" id="IPR036873">
    <property type="entry name" value="Rhodanese-like_dom_sf"/>
</dbReference>
<protein>
    <submittedName>
        <fullName evidence="3">Rhodanese</fullName>
    </submittedName>
</protein>
<dbReference type="AlphaFoldDB" id="A0A088S954"/>
<evidence type="ECO:0000256" key="1">
    <source>
        <dbReference type="SAM" id="Phobius"/>
    </source>
</evidence>
<dbReference type="SUPFAM" id="SSF52821">
    <property type="entry name" value="Rhodanese/Cell cycle control phosphatase"/>
    <property type="match status" value="1"/>
</dbReference>
<keyword evidence="1" id="KW-0812">Transmembrane</keyword>
<evidence type="ECO:0000259" key="2">
    <source>
        <dbReference type="PROSITE" id="PS50206"/>
    </source>
</evidence>
<dbReference type="Gene3D" id="3.40.250.10">
    <property type="entry name" value="Rhodanese-like domain"/>
    <property type="match status" value="1"/>
</dbReference>
<dbReference type="Pfam" id="PF00581">
    <property type="entry name" value="Rhodanese"/>
    <property type="match status" value="1"/>
</dbReference>
<reference evidence="3" key="1">
    <citation type="submission" date="2014-08" db="EMBL/GenBank/DDBJ databases">
        <title>Bioleaching of Low-grade Phosphorous Ore by Acidithiobacillus and Its Leaching Mechanism.</title>
        <authorList>
            <person name="Li L."/>
        </authorList>
    </citation>
    <scope>NUCLEOTIDE SEQUENCE</scope>
    <source>
        <strain evidence="3">TST3</strain>
    </source>
</reference>
<name>A0A088S954_9PROT</name>
<dbReference type="InterPro" id="IPR001763">
    <property type="entry name" value="Rhodanese-like_dom"/>
</dbReference>
<feature type="domain" description="Rhodanese" evidence="2">
    <location>
        <begin position="50"/>
        <end position="140"/>
    </location>
</feature>
<accession>A0A088S954</accession>
<keyword evidence="1" id="KW-0472">Membrane</keyword>
<proteinExistence type="predicted"/>
<dbReference type="PANTHER" id="PTHR43031">
    <property type="entry name" value="FAD-DEPENDENT OXIDOREDUCTASE"/>
    <property type="match status" value="1"/>
</dbReference>
<evidence type="ECO:0000313" key="3">
    <source>
        <dbReference type="EMBL" id="AIO06854.1"/>
    </source>
</evidence>
<feature type="transmembrane region" description="Helical" evidence="1">
    <location>
        <begin position="6"/>
        <end position="26"/>
    </location>
</feature>
<gene>
    <name evidence="3" type="primary">rod</name>
</gene>
<keyword evidence="1" id="KW-1133">Transmembrane helix</keyword>
<dbReference type="EMBL" id="KM347994">
    <property type="protein sequence ID" value="AIO06854.1"/>
    <property type="molecule type" value="Genomic_DNA"/>
</dbReference>